<dbReference type="GO" id="GO:0003676">
    <property type="term" value="F:nucleic acid binding"/>
    <property type="evidence" value="ECO:0007669"/>
    <property type="project" value="InterPro"/>
</dbReference>
<feature type="compositionally biased region" description="Polar residues" evidence="1">
    <location>
        <begin position="152"/>
        <end position="162"/>
    </location>
</feature>
<dbReference type="Gene3D" id="3.30.420.10">
    <property type="entry name" value="Ribonuclease H-like superfamily/Ribonuclease H"/>
    <property type="match status" value="1"/>
</dbReference>
<feature type="compositionally biased region" description="Pro residues" evidence="1">
    <location>
        <begin position="175"/>
        <end position="192"/>
    </location>
</feature>
<dbReference type="CDD" id="cd06222">
    <property type="entry name" value="RNase_H_like"/>
    <property type="match status" value="1"/>
</dbReference>
<dbReference type="PANTHER" id="PTHR47074">
    <property type="entry name" value="BNAC02G40300D PROTEIN"/>
    <property type="match status" value="1"/>
</dbReference>
<organism evidence="3 4">
    <name type="scientific">Lolium multiflorum</name>
    <name type="common">Italian ryegrass</name>
    <name type="synonym">Lolium perenne subsp. multiflorum</name>
    <dbReference type="NCBI Taxonomy" id="4521"/>
    <lineage>
        <taxon>Eukaryota</taxon>
        <taxon>Viridiplantae</taxon>
        <taxon>Streptophyta</taxon>
        <taxon>Embryophyta</taxon>
        <taxon>Tracheophyta</taxon>
        <taxon>Spermatophyta</taxon>
        <taxon>Magnoliopsida</taxon>
        <taxon>Liliopsida</taxon>
        <taxon>Poales</taxon>
        <taxon>Poaceae</taxon>
        <taxon>BOP clade</taxon>
        <taxon>Pooideae</taxon>
        <taxon>Poodae</taxon>
        <taxon>Poeae</taxon>
        <taxon>Poeae Chloroplast Group 2 (Poeae type)</taxon>
        <taxon>Loliodinae</taxon>
        <taxon>Loliinae</taxon>
        <taxon>Lolium</taxon>
    </lineage>
</organism>
<dbReference type="SUPFAM" id="SSF53098">
    <property type="entry name" value="Ribonuclease H-like"/>
    <property type="match status" value="1"/>
</dbReference>
<accession>A0AAD8TKM4</accession>
<dbReference type="Proteomes" id="UP001231189">
    <property type="component" value="Unassembled WGS sequence"/>
</dbReference>
<protein>
    <recommendedName>
        <fullName evidence="2">RNase H type-1 domain-containing protein</fullName>
    </recommendedName>
</protein>
<gene>
    <name evidence="3" type="ORF">QYE76_044199</name>
</gene>
<dbReference type="InterPro" id="IPR002156">
    <property type="entry name" value="RNaseH_domain"/>
</dbReference>
<comment type="caution">
    <text evidence="3">The sequence shown here is derived from an EMBL/GenBank/DDBJ whole genome shotgun (WGS) entry which is preliminary data.</text>
</comment>
<reference evidence="3" key="1">
    <citation type="submission" date="2023-07" db="EMBL/GenBank/DDBJ databases">
        <title>A chromosome-level genome assembly of Lolium multiflorum.</title>
        <authorList>
            <person name="Chen Y."/>
            <person name="Copetti D."/>
            <person name="Kolliker R."/>
            <person name="Studer B."/>
        </authorList>
    </citation>
    <scope>NUCLEOTIDE SEQUENCE</scope>
    <source>
        <strain evidence="3">02402/16</strain>
        <tissue evidence="3">Leaf</tissue>
    </source>
</reference>
<evidence type="ECO:0000256" key="1">
    <source>
        <dbReference type="SAM" id="MobiDB-lite"/>
    </source>
</evidence>
<evidence type="ECO:0000259" key="2">
    <source>
        <dbReference type="Pfam" id="PF13456"/>
    </source>
</evidence>
<proteinExistence type="predicted"/>
<keyword evidence="4" id="KW-1185">Reference proteome</keyword>
<dbReference type="AlphaFoldDB" id="A0AAD8TKM4"/>
<dbReference type="EMBL" id="JAUUTY010000002">
    <property type="protein sequence ID" value="KAK1683351.1"/>
    <property type="molecule type" value="Genomic_DNA"/>
</dbReference>
<feature type="compositionally biased region" description="Low complexity" evidence="1">
    <location>
        <begin position="281"/>
        <end position="290"/>
    </location>
</feature>
<name>A0AAD8TKM4_LOLMU</name>
<evidence type="ECO:0000313" key="4">
    <source>
        <dbReference type="Proteomes" id="UP001231189"/>
    </source>
</evidence>
<feature type="region of interest" description="Disordered" evidence="1">
    <location>
        <begin position="233"/>
        <end position="290"/>
    </location>
</feature>
<dbReference type="InterPro" id="IPR052929">
    <property type="entry name" value="RNase_H-like_EbsB-rel"/>
</dbReference>
<feature type="domain" description="RNase H type-1" evidence="2">
    <location>
        <begin position="31"/>
        <end position="151"/>
    </location>
</feature>
<evidence type="ECO:0000313" key="3">
    <source>
        <dbReference type="EMBL" id="KAK1683351.1"/>
    </source>
</evidence>
<dbReference type="InterPro" id="IPR012337">
    <property type="entry name" value="RNaseH-like_sf"/>
</dbReference>
<dbReference type="GO" id="GO:0004523">
    <property type="term" value="F:RNA-DNA hybrid ribonuclease activity"/>
    <property type="evidence" value="ECO:0007669"/>
    <property type="project" value="InterPro"/>
</dbReference>
<dbReference type="InterPro" id="IPR036397">
    <property type="entry name" value="RNaseH_sf"/>
</dbReference>
<dbReference type="InterPro" id="IPR044730">
    <property type="entry name" value="RNase_H-like_dom_plant"/>
</dbReference>
<dbReference type="PANTHER" id="PTHR47074:SF73">
    <property type="entry name" value="OS04G0448401 PROTEIN"/>
    <property type="match status" value="1"/>
</dbReference>
<feature type="region of interest" description="Disordered" evidence="1">
    <location>
        <begin position="1"/>
        <end position="20"/>
    </location>
</feature>
<dbReference type="Pfam" id="PF13456">
    <property type="entry name" value="RVT_3"/>
    <property type="match status" value="1"/>
</dbReference>
<sequence length="290" mass="29425">MASPPAGLSSHAHPSKGKKWIAPPSGWVKINVDAATAKNGPGGAVAVVCRSEAGTFMGASTLTISGLDNPATLEAVACREALALAQDLSLSHVCVASDCLEVIRNLQQPYMGAYSMIVDEIKETKTLFSSVSFRHEGRSTNGKAHRLARSASHITPASPSSGDTGGTLTAAASCGPPPSFPSSPSPEGPPAKPCASQGRWRRGTFLLPARELSMARERGDEVGERLVGCGRRTAGGGRREAWCSGDGPGARTPEQRLRDGGGSGAFAPGSDGEAGHGGGPADAAALGTCG</sequence>
<feature type="region of interest" description="Disordered" evidence="1">
    <location>
        <begin position="134"/>
        <end position="200"/>
    </location>
</feature>